<protein>
    <submittedName>
        <fullName evidence="3">Uncharacterized protein LOC115880520</fullName>
    </submittedName>
</protein>
<evidence type="ECO:0000313" key="2">
    <source>
        <dbReference type="Proteomes" id="UP000504635"/>
    </source>
</evidence>
<gene>
    <name evidence="3" type="primary">LOC115880520</name>
</gene>
<feature type="domain" description="MADF" evidence="1">
    <location>
        <begin position="14"/>
        <end position="102"/>
    </location>
</feature>
<dbReference type="SMART" id="SM00595">
    <property type="entry name" value="MADF"/>
    <property type="match status" value="1"/>
</dbReference>
<dbReference type="AlphaFoldDB" id="A0A6J2XQ15"/>
<sequence length="248" mass="28345">MENTECNSCVNDEFLLQCVANYKPLYDKTDKGYKSILQKENCWASVAKSLFCTVPEAKARFKSFREKYRRELQIIEKLGRSGAPASARPVWPLMSFFKYMYKCGEESQRHTTSNVPVQVDESQANQSSSLVNSDEESIILQFEEEDPNTVASTSTIDNKRLNAPTPKKRKGKSTMETDIKQIDSVLLDVSTAITNLNSNKKDTNRNTYIDIQNTAVIEMMQLERNATVFRIARKNIVFNARLNLAWDK</sequence>
<dbReference type="GeneID" id="115880520"/>
<dbReference type="KEGG" id="soy:115880520"/>
<dbReference type="GO" id="GO:0006357">
    <property type="term" value="P:regulation of transcription by RNA polymerase II"/>
    <property type="evidence" value="ECO:0007669"/>
    <property type="project" value="TreeGrafter"/>
</dbReference>
<dbReference type="RefSeq" id="XP_030753598.1">
    <property type="nucleotide sequence ID" value="XM_030897738.1"/>
</dbReference>
<organism evidence="2 3">
    <name type="scientific">Sitophilus oryzae</name>
    <name type="common">Rice weevil</name>
    <name type="synonym">Curculio oryzae</name>
    <dbReference type="NCBI Taxonomy" id="7048"/>
    <lineage>
        <taxon>Eukaryota</taxon>
        <taxon>Metazoa</taxon>
        <taxon>Ecdysozoa</taxon>
        <taxon>Arthropoda</taxon>
        <taxon>Hexapoda</taxon>
        <taxon>Insecta</taxon>
        <taxon>Pterygota</taxon>
        <taxon>Neoptera</taxon>
        <taxon>Endopterygota</taxon>
        <taxon>Coleoptera</taxon>
        <taxon>Polyphaga</taxon>
        <taxon>Cucujiformia</taxon>
        <taxon>Curculionidae</taxon>
        <taxon>Dryophthorinae</taxon>
        <taxon>Sitophilus</taxon>
    </lineage>
</organism>
<dbReference type="PANTHER" id="PTHR12243">
    <property type="entry name" value="MADF DOMAIN TRANSCRIPTION FACTOR"/>
    <property type="match status" value="1"/>
</dbReference>
<reference evidence="3" key="1">
    <citation type="submission" date="2025-08" db="UniProtKB">
        <authorList>
            <consortium name="RefSeq"/>
        </authorList>
    </citation>
    <scope>IDENTIFICATION</scope>
    <source>
        <tissue evidence="3">Gonads</tissue>
    </source>
</reference>
<name>A0A6J2XQ15_SITOR</name>
<evidence type="ECO:0000313" key="3">
    <source>
        <dbReference type="RefSeq" id="XP_030753598.1"/>
    </source>
</evidence>
<dbReference type="Proteomes" id="UP000504635">
    <property type="component" value="Unplaced"/>
</dbReference>
<dbReference type="PROSITE" id="PS51029">
    <property type="entry name" value="MADF"/>
    <property type="match status" value="1"/>
</dbReference>
<dbReference type="OrthoDB" id="8195830at2759"/>
<accession>A0A6J2XQ15</accession>
<dbReference type="InterPro" id="IPR039353">
    <property type="entry name" value="TF_Adf1"/>
</dbReference>
<dbReference type="GO" id="GO:0005634">
    <property type="term" value="C:nucleus"/>
    <property type="evidence" value="ECO:0007669"/>
    <property type="project" value="TreeGrafter"/>
</dbReference>
<dbReference type="PANTHER" id="PTHR12243:SF67">
    <property type="entry name" value="COREPRESSOR OF PANGOLIN, ISOFORM A-RELATED"/>
    <property type="match status" value="1"/>
</dbReference>
<dbReference type="InterPro" id="IPR006578">
    <property type="entry name" value="MADF-dom"/>
</dbReference>
<keyword evidence="2" id="KW-1185">Reference proteome</keyword>
<dbReference type="Pfam" id="PF10545">
    <property type="entry name" value="MADF_DNA_bdg"/>
    <property type="match status" value="1"/>
</dbReference>
<dbReference type="GO" id="GO:0005667">
    <property type="term" value="C:transcription regulator complex"/>
    <property type="evidence" value="ECO:0007669"/>
    <property type="project" value="TreeGrafter"/>
</dbReference>
<dbReference type="InParanoid" id="A0A6J2XQ15"/>
<proteinExistence type="predicted"/>
<evidence type="ECO:0000259" key="1">
    <source>
        <dbReference type="PROSITE" id="PS51029"/>
    </source>
</evidence>